<protein>
    <submittedName>
        <fullName evidence="1">Uncharacterized protein</fullName>
    </submittedName>
</protein>
<comment type="caution">
    <text evidence="1">The sequence shown here is derived from an EMBL/GenBank/DDBJ whole genome shotgun (WGS) entry which is preliminary data.</text>
</comment>
<dbReference type="RefSeq" id="XP_067495799.1">
    <property type="nucleotide sequence ID" value="XM_067629817.1"/>
</dbReference>
<proteinExistence type="predicted"/>
<keyword evidence="2" id="KW-1185">Reference proteome</keyword>
<dbReference type="GeneID" id="93583541"/>
<accession>A0A437AGI0</accession>
<sequence>MAASPDNSTAVYVSQASNIEAQNIIRPENRLGRRFRGSYSLQGRLEQGTEAMFSASYPIGGPWTASYSRDGKFVVLAHESGILPRNHQFSIKAKQNGLRRSGVDGNGGEVSVSNRYIVPRETGTNHDESPFLYFYDNRLWFGSHRILRMPHPYEARRYDCTTDGLVVAGRSDEKVYSLSLDLYRPGLSGKPNAYREVEP</sequence>
<dbReference type="AlphaFoldDB" id="A0A437AGI0"/>
<evidence type="ECO:0000313" key="1">
    <source>
        <dbReference type="EMBL" id="RVD90255.1"/>
    </source>
</evidence>
<dbReference type="VEuPathDB" id="FungiDB:DFL_001230"/>
<gene>
    <name evidence="1" type="ORF">DFL_001230</name>
</gene>
<dbReference type="EMBL" id="SAEB01000001">
    <property type="protein sequence ID" value="RVD90255.1"/>
    <property type="molecule type" value="Genomic_DNA"/>
</dbReference>
<organism evidence="1 2">
    <name type="scientific">Arthrobotrys flagrans</name>
    <name type="common">Nematode-trapping fungus</name>
    <name type="synonym">Trichothecium flagrans</name>
    <dbReference type="NCBI Taxonomy" id="97331"/>
    <lineage>
        <taxon>Eukaryota</taxon>
        <taxon>Fungi</taxon>
        <taxon>Dikarya</taxon>
        <taxon>Ascomycota</taxon>
        <taxon>Pezizomycotina</taxon>
        <taxon>Orbiliomycetes</taxon>
        <taxon>Orbiliales</taxon>
        <taxon>Orbiliaceae</taxon>
        <taxon>Arthrobotrys</taxon>
    </lineage>
</organism>
<reference evidence="1 2" key="1">
    <citation type="submission" date="2019-01" db="EMBL/GenBank/DDBJ databases">
        <title>Intercellular communication is required for trap formation in the nematode-trapping fungus Duddingtonia flagrans.</title>
        <authorList>
            <person name="Youssar L."/>
            <person name="Wernet V."/>
            <person name="Hensel N."/>
            <person name="Hildebrandt H.-G."/>
            <person name="Fischer R."/>
        </authorList>
    </citation>
    <scope>NUCLEOTIDE SEQUENCE [LARGE SCALE GENOMIC DNA]</scope>
    <source>
        <strain evidence="1 2">CBS H-5679</strain>
    </source>
</reference>
<dbReference type="Proteomes" id="UP000283090">
    <property type="component" value="Unassembled WGS sequence"/>
</dbReference>
<name>A0A437AGI0_ARTFL</name>
<evidence type="ECO:0000313" key="2">
    <source>
        <dbReference type="Proteomes" id="UP000283090"/>
    </source>
</evidence>